<proteinExistence type="predicted"/>
<evidence type="ECO:0000313" key="3">
    <source>
        <dbReference type="Proteomes" id="UP000018144"/>
    </source>
</evidence>
<sequence>MAPLNQISWTLPVVTTLEAFGALDVPNPQLRPNLQSHHQQQAKPVTPW</sequence>
<protein>
    <submittedName>
        <fullName evidence="2">Uncharacterized protein</fullName>
    </submittedName>
</protein>
<keyword evidence="3" id="KW-1185">Reference proteome</keyword>
<dbReference type="AlphaFoldDB" id="U4LIG4"/>
<dbReference type="Proteomes" id="UP000018144">
    <property type="component" value="Unassembled WGS sequence"/>
</dbReference>
<evidence type="ECO:0000313" key="2">
    <source>
        <dbReference type="EMBL" id="CCX31307.1"/>
    </source>
</evidence>
<feature type="region of interest" description="Disordered" evidence="1">
    <location>
        <begin position="27"/>
        <end position="48"/>
    </location>
</feature>
<reference evidence="2 3" key="1">
    <citation type="journal article" date="2013" name="PLoS Genet.">
        <title>The genome and development-dependent transcriptomes of Pyronema confluens: a window into fungal evolution.</title>
        <authorList>
            <person name="Traeger S."/>
            <person name="Altegoer F."/>
            <person name="Freitag M."/>
            <person name="Gabaldon T."/>
            <person name="Kempken F."/>
            <person name="Kumar A."/>
            <person name="Marcet-Houben M."/>
            <person name="Poggeler S."/>
            <person name="Stajich J.E."/>
            <person name="Nowrousian M."/>
        </authorList>
    </citation>
    <scope>NUCLEOTIDE SEQUENCE [LARGE SCALE GENOMIC DNA]</scope>
    <source>
        <strain evidence="3">CBS 100304</strain>
        <tissue evidence="2">Vegetative mycelium</tissue>
    </source>
</reference>
<accession>U4LIG4</accession>
<gene>
    <name evidence="2" type="ORF">PCON_10590</name>
</gene>
<organism evidence="2 3">
    <name type="scientific">Pyronema omphalodes (strain CBS 100304)</name>
    <name type="common">Pyronema confluens</name>
    <dbReference type="NCBI Taxonomy" id="1076935"/>
    <lineage>
        <taxon>Eukaryota</taxon>
        <taxon>Fungi</taxon>
        <taxon>Dikarya</taxon>
        <taxon>Ascomycota</taxon>
        <taxon>Pezizomycotina</taxon>
        <taxon>Pezizomycetes</taxon>
        <taxon>Pezizales</taxon>
        <taxon>Pyronemataceae</taxon>
        <taxon>Pyronema</taxon>
    </lineage>
</organism>
<evidence type="ECO:0000256" key="1">
    <source>
        <dbReference type="SAM" id="MobiDB-lite"/>
    </source>
</evidence>
<name>U4LIG4_PYROM</name>
<dbReference type="EMBL" id="HF935585">
    <property type="protein sequence ID" value="CCX31307.1"/>
    <property type="molecule type" value="Genomic_DNA"/>
</dbReference>
<feature type="compositionally biased region" description="Polar residues" evidence="1">
    <location>
        <begin position="30"/>
        <end position="48"/>
    </location>
</feature>